<proteinExistence type="predicted"/>
<protein>
    <submittedName>
        <fullName evidence="2">tRNA pseudouridine32 synthase / 23S rRNA pseudouridine746 synthase</fullName>
    </submittedName>
</protein>
<dbReference type="SUPFAM" id="SSF55120">
    <property type="entry name" value="Pseudouridine synthase"/>
    <property type="match status" value="1"/>
</dbReference>
<sequence>MHYMSISARPSKLSLPQVNPGVSTVLEYLLLKFPAIGEATWRERMATGKVHRDDGSWITPASPFKPHLRVFYYREVASEPSIPFAEKILYRDEHILVAYKPHFLPVTPGGRYVNECLQQRLRKSTGIETLQAVHRLDRVTAGLVLCSLNPETRGLYHQLFKSRHIHKTYQAIAEIDGDKSLVGQQWDVKNRIEPSEQRFRMRVSEGDANSHSVIRCVQQTDTQALFELHPVSGRRHQLRLHMQSLGWPILNDRYYPVLQPLSPDDYTRPLQLLSKGFEFIDPVTNEPRRIEYDGDLELK</sequence>
<dbReference type="Pfam" id="PF00849">
    <property type="entry name" value="PseudoU_synth_2"/>
    <property type="match status" value="1"/>
</dbReference>
<reference evidence="2 3" key="1">
    <citation type="submission" date="2016-10" db="EMBL/GenBank/DDBJ databases">
        <authorList>
            <person name="de Groot N.N."/>
        </authorList>
    </citation>
    <scope>NUCLEOTIDE SEQUENCE [LARGE SCALE GENOMIC DNA]</scope>
    <source>
        <strain evidence="2 3">BH539</strain>
    </source>
</reference>
<gene>
    <name evidence="2" type="ORF">SAMN05216571_102175</name>
</gene>
<dbReference type="InterPro" id="IPR020103">
    <property type="entry name" value="PsdUridine_synth_cat_dom_sf"/>
</dbReference>
<dbReference type="InterPro" id="IPR050188">
    <property type="entry name" value="RluA_PseudoU_synthase"/>
</dbReference>
<dbReference type="Gene3D" id="3.30.2350.10">
    <property type="entry name" value="Pseudouridine synthase"/>
    <property type="match status" value="1"/>
</dbReference>
<dbReference type="PANTHER" id="PTHR21600">
    <property type="entry name" value="MITOCHONDRIAL RNA PSEUDOURIDINE SYNTHASE"/>
    <property type="match status" value="1"/>
</dbReference>
<dbReference type="GO" id="GO:0003723">
    <property type="term" value="F:RNA binding"/>
    <property type="evidence" value="ECO:0007669"/>
    <property type="project" value="InterPro"/>
</dbReference>
<dbReference type="Proteomes" id="UP000198641">
    <property type="component" value="Unassembled WGS sequence"/>
</dbReference>
<feature type="domain" description="Pseudouridine synthase RsuA/RluA-like" evidence="1">
    <location>
        <begin position="94"/>
        <end position="244"/>
    </location>
</feature>
<keyword evidence="3" id="KW-1185">Reference proteome</keyword>
<dbReference type="PANTHER" id="PTHR21600:SF84">
    <property type="entry name" value="PSEUDOURIDINE SYNTHASE RSUA_RLUA-LIKE DOMAIN-CONTAINING PROTEIN"/>
    <property type="match status" value="1"/>
</dbReference>
<dbReference type="PROSITE" id="PS01129">
    <property type="entry name" value="PSI_RLU"/>
    <property type="match status" value="1"/>
</dbReference>
<dbReference type="InterPro" id="IPR006145">
    <property type="entry name" value="PsdUridine_synth_RsuA/RluA"/>
</dbReference>
<dbReference type="GO" id="GO:0140098">
    <property type="term" value="F:catalytic activity, acting on RNA"/>
    <property type="evidence" value="ECO:0007669"/>
    <property type="project" value="UniProtKB-ARBA"/>
</dbReference>
<evidence type="ECO:0000313" key="2">
    <source>
        <dbReference type="EMBL" id="SDF82431.1"/>
    </source>
</evidence>
<evidence type="ECO:0000259" key="1">
    <source>
        <dbReference type="Pfam" id="PF00849"/>
    </source>
</evidence>
<dbReference type="GO" id="GO:0009982">
    <property type="term" value="F:pseudouridine synthase activity"/>
    <property type="evidence" value="ECO:0007669"/>
    <property type="project" value="InterPro"/>
</dbReference>
<evidence type="ECO:0000313" key="3">
    <source>
        <dbReference type="Proteomes" id="UP000198641"/>
    </source>
</evidence>
<dbReference type="InterPro" id="IPR006224">
    <property type="entry name" value="PsdUridine_synth_RluA-like_CS"/>
</dbReference>
<name>A0A1G7P875_9GAMM</name>
<dbReference type="GO" id="GO:0000455">
    <property type="term" value="P:enzyme-directed rRNA pseudouridine synthesis"/>
    <property type="evidence" value="ECO:0007669"/>
    <property type="project" value="TreeGrafter"/>
</dbReference>
<accession>A0A1G7P875</accession>
<dbReference type="EMBL" id="FNCI01000002">
    <property type="protein sequence ID" value="SDF82431.1"/>
    <property type="molecule type" value="Genomic_DNA"/>
</dbReference>
<dbReference type="AlphaFoldDB" id="A0A1G7P875"/>
<organism evidence="2 3">
    <name type="scientific">Onishia taeanensis</name>
    <dbReference type="NCBI Taxonomy" id="284577"/>
    <lineage>
        <taxon>Bacteria</taxon>
        <taxon>Pseudomonadati</taxon>
        <taxon>Pseudomonadota</taxon>
        <taxon>Gammaproteobacteria</taxon>
        <taxon>Oceanospirillales</taxon>
        <taxon>Halomonadaceae</taxon>
        <taxon>Onishia</taxon>
    </lineage>
</organism>
<dbReference type="STRING" id="284577.SAMN05216571_102175"/>